<dbReference type="Gene3D" id="4.10.240.10">
    <property type="entry name" value="Zn(2)-C6 fungal-type DNA-binding domain"/>
    <property type="match status" value="1"/>
</dbReference>
<name>A0A0B7K6V1_BIOOC</name>
<dbReference type="GO" id="GO:0000981">
    <property type="term" value="F:DNA-binding transcription factor activity, RNA polymerase II-specific"/>
    <property type="evidence" value="ECO:0007669"/>
    <property type="project" value="InterPro"/>
</dbReference>
<dbReference type="CDD" id="cd12148">
    <property type="entry name" value="fungal_TF_MHR"/>
    <property type="match status" value="1"/>
</dbReference>
<dbReference type="SMART" id="SM00066">
    <property type="entry name" value="GAL4"/>
    <property type="match status" value="1"/>
</dbReference>
<dbReference type="InterPro" id="IPR036864">
    <property type="entry name" value="Zn2-C6_fun-type_DNA-bd_sf"/>
</dbReference>
<dbReference type="InterPro" id="IPR053181">
    <property type="entry name" value="EcdB-like_regulator"/>
</dbReference>
<dbReference type="PROSITE" id="PS00463">
    <property type="entry name" value="ZN2_CY6_FUNGAL_1"/>
    <property type="match status" value="1"/>
</dbReference>
<dbReference type="GO" id="GO:0008270">
    <property type="term" value="F:zinc ion binding"/>
    <property type="evidence" value="ECO:0007669"/>
    <property type="project" value="InterPro"/>
</dbReference>
<dbReference type="PANTHER" id="PTHR47785:SF5">
    <property type="entry name" value="ZN(II)2CYS6 TRANSCRIPTION FACTOR (EUROFUNG)"/>
    <property type="match status" value="1"/>
</dbReference>
<dbReference type="Pfam" id="PF00172">
    <property type="entry name" value="Zn_clus"/>
    <property type="match status" value="1"/>
</dbReference>
<dbReference type="InterPro" id="IPR001138">
    <property type="entry name" value="Zn2Cys6_DnaBD"/>
</dbReference>
<gene>
    <name evidence="4" type="ORF">BN869_000008952_1</name>
</gene>
<evidence type="ECO:0000256" key="1">
    <source>
        <dbReference type="ARBA" id="ARBA00023242"/>
    </source>
</evidence>
<dbReference type="AlphaFoldDB" id="A0A0B7K6V1"/>
<accession>A0A0B7K6V1</accession>
<dbReference type="SUPFAM" id="SSF57701">
    <property type="entry name" value="Zn2/Cys6 DNA-binding domain"/>
    <property type="match status" value="1"/>
</dbReference>
<reference evidence="4" key="1">
    <citation type="submission" date="2015-01" db="EMBL/GenBank/DDBJ databases">
        <authorList>
            <person name="Durling Mikael"/>
        </authorList>
    </citation>
    <scope>NUCLEOTIDE SEQUENCE</scope>
</reference>
<dbReference type="PROSITE" id="PS50048">
    <property type="entry name" value="ZN2_CY6_FUNGAL_2"/>
    <property type="match status" value="1"/>
</dbReference>
<feature type="compositionally biased region" description="Polar residues" evidence="2">
    <location>
        <begin position="82"/>
        <end position="107"/>
    </location>
</feature>
<feature type="region of interest" description="Disordered" evidence="2">
    <location>
        <begin position="82"/>
        <end position="130"/>
    </location>
</feature>
<organism evidence="4">
    <name type="scientific">Bionectria ochroleuca</name>
    <name type="common">Gliocladium roseum</name>
    <dbReference type="NCBI Taxonomy" id="29856"/>
    <lineage>
        <taxon>Eukaryota</taxon>
        <taxon>Fungi</taxon>
        <taxon>Dikarya</taxon>
        <taxon>Ascomycota</taxon>
        <taxon>Pezizomycotina</taxon>
        <taxon>Sordariomycetes</taxon>
        <taxon>Hypocreomycetidae</taxon>
        <taxon>Hypocreales</taxon>
        <taxon>Bionectriaceae</taxon>
        <taxon>Clonostachys</taxon>
    </lineage>
</organism>
<evidence type="ECO:0000256" key="2">
    <source>
        <dbReference type="SAM" id="MobiDB-lite"/>
    </source>
</evidence>
<keyword evidence="1" id="KW-0539">Nucleus</keyword>
<protein>
    <recommendedName>
        <fullName evidence="3">Zn(2)-C6 fungal-type domain-containing protein</fullName>
    </recommendedName>
</protein>
<dbReference type="EMBL" id="CDPU01000031">
    <property type="protein sequence ID" value="CEO52894.1"/>
    <property type="molecule type" value="Genomic_DNA"/>
</dbReference>
<sequence length="630" mass="70114">MSRQEASYNRRRAGGACSVCRARKTKCDNRRPICGFCVATGGSCVYPGDLVTDHSRLDKASLAILQRLGEVEQNLAALISGDQPTVATSSPQSVRPTPNLANESQPHGSEPMPRVPRAVEPDSNRPPSADVITWSSEMKVESLLRWPVFGIQNYPSLTASLGSKDAEAPTQAGNGMFDLDAEVITGLVGNFLSINHVKNPIFDIDLLWSYVRAIAETGLRWDGPSCLVLLICAVSVISAPINSESCPGPSRNKERLERAEAYFQMAQRRIGMLHHANSLISAQCSFLTAVYLMSTLRIMAAWKAFSQAGTQCVGWLAARGHIQDSMDGHTSEIILHKTTSGDIEQHMEDSLYWSCLKSELELRTELGLPGSSLNEMRYTHLYPSPPSPRQLSSGRMRPDSAAFRERENLETGWFFYLAEIALRRIMNEALSSRYWAGSWYSTPGWWATTGEREFQQYVEKYEVKLETWQNMLPPSMAFPRESSGKIGDTLKAILRSHLVDILDVLYFPAVQAVCCQPIQELTSSVIGIAKKALDNAMYRITISEEGYWVRHQGTWLMLRTCSRSALQLLAVAFRARSESSLSQILPPEWEHSVIKVIGAIEYWEPESPDLTVLLECLRNLTSQLGVEATS</sequence>
<dbReference type="PANTHER" id="PTHR47785">
    <property type="entry name" value="ZN(II)2CYS6 TRANSCRIPTION FACTOR (EUROFUNG)-RELATED-RELATED"/>
    <property type="match status" value="1"/>
</dbReference>
<feature type="domain" description="Zn(2)-C6 fungal-type" evidence="3">
    <location>
        <begin position="16"/>
        <end position="46"/>
    </location>
</feature>
<dbReference type="CDD" id="cd00067">
    <property type="entry name" value="GAL4"/>
    <property type="match status" value="1"/>
</dbReference>
<evidence type="ECO:0000313" key="4">
    <source>
        <dbReference type="EMBL" id="CEO52894.1"/>
    </source>
</evidence>
<evidence type="ECO:0000259" key="3">
    <source>
        <dbReference type="PROSITE" id="PS50048"/>
    </source>
</evidence>
<proteinExistence type="predicted"/>